<comment type="caution">
    <text evidence="15">The sequence shown here is derived from an EMBL/GenBank/DDBJ whole genome shotgun (WGS) entry which is preliminary data.</text>
</comment>
<keyword evidence="8" id="KW-0325">Glycoprotein</keyword>
<evidence type="ECO:0000256" key="9">
    <source>
        <dbReference type="PIRSR" id="PIRSR615500-1"/>
    </source>
</evidence>
<dbReference type="PRINTS" id="PR00723">
    <property type="entry name" value="SUBTILISIN"/>
</dbReference>
<dbReference type="OrthoDB" id="206201at2759"/>
<dbReference type="Gene3D" id="3.50.30.30">
    <property type="match status" value="1"/>
</dbReference>
<dbReference type="EMBL" id="RXIC02000020">
    <property type="protein sequence ID" value="KAB1222143.1"/>
    <property type="molecule type" value="Genomic_DNA"/>
</dbReference>
<reference evidence="15 16" key="1">
    <citation type="journal article" date="2019" name="Plant Biotechnol. J.">
        <title>The red bayberry genome and genetic basis of sex determination.</title>
        <authorList>
            <person name="Jia H.M."/>
            <person name="Jia H.J."/>
            <person name="Cai Q.L."/>
            <person name="Wang Y."/>
            <person name="Zhao H.B."/>
            <person name="Yang W.F."/>
            <person name="Wang G.Y."/>
            <person name="Li Y.H."/>
            <person name="Zhan D.L."/>
            <person name="Shen Y.T."/>
            <person name="Niu Q.F."/>
            <person name="Chang L."/>
            <person name="Qiu J."/>
            <person name="Zhao L."/>
            <person name="Xie H.B."/>
            <person name="Fu W.Y."/>
            <person name="Jin J."/>
            <person name="Li X.W."/>
            <person name="Jiao Y."/>
            <person name="Zhou C.C."/>
            <person name="Tu T."/>
            <person name="Chai C.Y."/>
            <person name="Gao J.L."/>
            <person name="Fan L.J."/>
            <person name="van de Weg E."/>
            <person name="Wang J.Y."/>
            <person name="Gao Z.S."/>
        </authorList>
    </citation>
    <scope>NUCLEOTIDE SEQUENCE [LARGE SCALE GENOMIC DNA]</scope>
    <source>
        <tissue evidence="15">Leaves</tissue>
    </source>
</reference>
<evidence type="ECO:0000259" key="12">
    <source>
        <dbReference type="Pfam" id="PF00082"/>
    </source>
</evidence>
<dbReference type="InterPro" id="IPR045051">
    <property type="entry name" value="SBT"/>
</dbReference>
<dbReference type="InterPro" id="IPR041469">
    <property type="entry name" value="Subtilisin-like_FN3"/>
</dbReference>
<dbReference type="InterPro" id="IPR037045">
    <property type="entry name" value="S8pro/Inhibitor_I9_sf"/>
</dbReference>
<evidence type="ECO:0000259" key="14">
    <source>
        <dbReference type="Pfam" id="PF17766"/>
    </source>
</evidence>
<dbReference type="AlphaFoldDB" id="A0A6A1WB84"/>
<evidence type="ECO:0000256" key="5">
    <source>
        <dbReference type="ARBA" id="ARBA00022729"/>
    </source>
</evidence>
<evidence type="ECO:0000256" key="4">
    <source>
        <dbReference type="ARBA" id="ARBA00022670"/>
    </source>
</evidence>
<dbReference type="GO" id="GO:0004252">
    <property type="term" value="F:serine-type endopeptidase activity"/>
    <property type="evidence" value="ECO:0007669"/>
    <property type="project" value="UniProtKB-UniRule"/>
</dbReference>
<accession>A0A6A1WB84</accession>
<feature type="chain" id="PRO_5025433964" evidence="11">
    <location>
        <begin position="25"/>
        <end position="761"/>
    </location>
</feature>
<dbReference type="InterPro" id="IPR036852">
    <property type="entry name" value="Peptidase_S8/S53_dom_sf"/>
</dbReference>
<feature type="domain" description="Peptidase S8/S53" evidence="12">
    <location>
        <begin position="141"/>
        <end position="578"/>
    </location>
</feature>
<keyword evidence="6 10" id="KW-0378">Hydrolase</keyword>
<dbReference type="Gene3D" id="3.30.70.80">
    <property type="entry name" value="Peptidase S8 propeptide/proteinase inhibitor I9"/>
    <property type="match status" value="1"/>
</dbReference>
<dbReference type="CDD" id="cd04852">
    <property type="entry name" value="Peptidases_S8_3"/>
    <property type="match status" value="1"/>
</dbReference>
<dbReference type="PROSITE" id="PS00138">
    <property type="entry name" value="SUBTILASE_SER"/>
    <property type="match status" value="1"/>
</dbReference>
<keyword evidence="4 10" id="KW-0645">Protease</keyword>
<dbReference type="InterPro" id="IPR034197">
    <property type="entry name" value="Peptidases_S8_3"/>
</dbReference>
<evidence type="ECO:0000256" key="6">
    <source>
        <dbReference type="ARBA" id="ARBA00022801"/>
    </source>
</evidence>
<protein>
    <submittedName>
        <fullName evidence="15">Subtilisin-like protease</fullName>
    </submittedName>
</protein>
<dbReference type="SUPFAM" id="SSF52743">
    <property type="entry name" value="Subtilisin-like"/>
    <property type="match status" value="1"/>
</dbReference>
<dbReference type="GO" id="GO:0005576">
    <property type="term" value="C:extracellular region"/>
    <property type="evidence" value="ECO:0007669"/>
    <property type="project" value="UniProtKB-SubCell"/>
</dbReference>
<dbReference type="GO" id="GO:0009609">
    <property type="term" value="P:response to symbiotic bacterium"/>
    <property type="evidence" value="ECO:0007669"/>
    <property type="project" value="UniProtKB-ARBA"/>
</dbReference>
<evidence type="ECO:0000313" key="15">
    <source>
        <dbReference type="EMBL" id="KAB1222143.1"/>
    </source>
</evidence>
<dbReference type="Gene3D" id="2.60.40.2310">
    <property type="match status" value="1"/>
</dbReference>
<dbReference type="InterPro" id="IPR010259">
    <property type="entry name" value="S8pro/Inhibitor_I9"/>
</dbReference>
<dbReference type="Pfam" id="PF00082">
    <property type="entry name" value="Peptidase_S8"/>
    <property type="match status" value="1"/>
</dbReference>
<evidence type="ECO:0000256" key="10">
    <source>
        <dbReference type="PROSITE-ProRule" id="PRU01240"/>
    </source>
</evidence>
<dbReference type="Pfam" id="PF17766">
    <property type="entry name" value="fn3_6"/>
    <property type="match status" value="1"/>
</dbReference>
<organism evidence="15 16">
    <name type="scientific">Morella rubra</name>
    <name type="common">Chinese bayberry</name>
    <dbReference type="NCBI Taxonomy" id="262757"/>
    <lineage>
        <taxon>Eukaryota</taxon>
        <taxon>Viridiplantae</taxon>
        <taxon>Streptophyta</taxon>
        <taxon>Embryophyta</taxon>
        <taxon>Tracheophyta</taxon>
        <taxon>Spermatophyta</taxon>
        <taxon>Magnoliopsida</taxon>
        <taxon>eudicotyledons</taxon>
        <taxon>Gunneridae</taxon>
        <taxon>Pentapetalae</taxon>
        <taxon>rosids</taxon>
        <taxon>fabids</taxon>
        <taxon>Fagales</taxon>
        <taxon>Myricaceae</taxon>
        <taxon>Morella</taxon>
    </lineage>
</organism>
<gene>
    <name evidence="15" type="ORF">CJ030_MR2G002679</name>
</gene>
<keyword evidence="5 11" id="KW-0732">Signal</keyword>
<evidence type="ECO:0000313" key="16">
    <source>
        <dbReference type="Proteomes" id="UP000516437"/>
    </source>
</evidence>
<feature type="domain" description="Subtilisin-like protease fibronectin type-III" evidence="14">
    <location>
        <begin position="655"/>
        <end position="755"/>
    </location>
</feature>
<dbReference type="Pfam" id="PF05922">
    <property type="entry name" value="Inhibitor_I9"/>
    <property type="match status" value="1"/>
</dbReference>
<sequence>MGSVNRVHPCLLFLTWFCVPLIGGSNSAKRFTYIVHMDKFLMPKVFSSHQNWYASTIDSLKFTSISSVNGHRSAPSAIYMYDTAIHGFCVVLSPDELEALKKFPGFISAYRDGNVMLDTTRSPEFLSLNPVTGLLHASNHGKDIIIGIIDTGIWPESPSFKDSGIATKVPSKWTGSCEGGQDFNSSMCNAKLIGARYFNEAIKGDLKGQMLSMDSARDTSGHGTMVSAIAAGNYVEKVSFSGYAEGTAKGVAPYSRVAAYKVSWNEGTRASDVLAGIDQAVADGCDVICISLGFSRRIIYEDPIAIASFAAMEKGIVVSTVAGNSGPGFKSTKNGFPWVLTATASTIDRQIGGTLILGNVLNIHGWSMFTGKAAFQNMPLWYDQTLSTCDSSALLSKAPYGIIICSIGDIDKQIKSIVTINLTAVVLVTRDPTILDLLSVSYPYMVITPESAQVMMTYVENSYTPFASMEFRRTFTGIKPAPTVASYASRGPSRYFPNVLKPDVMAPGTLILTASVPNGRAPEIGADRFANSNYMISSGTSLACPHAAGVAALLKSVHPEWSATAIKSAIMTTANSLDNTLHPILEYKDTLFQIASPLAVGAGHIDPNKAIDPGLIYDMTPQDYVNHLCSFRSYKPHIKEITRTSNYSCLNPSSDLNYPAIMSFFTFRTFMEPKKFQRTVTNVGGGATTYNAIVTEPSGYEVTMVPKTLIFKRKYEKQTYSVTITSKGVLDLVSFGQIIWVEENREHLVRSPIVVYHRELK</sequence>
<dbReference type="FunFam" id="3.30.70.80:FF:000003">
    <property type="entry name" value="Subtilisin-like protease SBT1.9"/>
    <property type="match status" value="1"/>
</dbReference>
<keyword evidence="3" id="KW-0964">Secreted</keyword>
<evidence type="ECO:0000256" key="1">
    <source>
        <dbReference type="ARBA" id="ARBA00004613"/>
    </source>
</evidence>
<comment type="subcellular location">
    <subcellularLocation>
        <location evidence="1">Secreted</location>
    </subcellularLocation>
</comment>
<feature type="domain" description="Inhibitor I9" evidence="13">
    <location>
        <begin position="32"/>
        <end position="117"/>
    </location>
</feature>
<dbReference type="PROSITE" id="PS51892">
    <property type="entry name" value="SUBTILASE"/>
    <property type="match status" value="1"/>
</dbReference>
<feature type="active site" description="Charge relay system" evidence="9 10">
    <location>
        <position position="541"/>
    </location>
</feature>
<proteinExistence type="inferred from homology"/>
<comment type="similarity">
    <text evidence="2 10">Belongs to the peptidase S8 family.</text>
</comment>
<dbReference type="PANTHER" id="PTHR10795">
    <property type="entry name" value="PROPROTEIN CONVERTASE SUBTILISIN/KEXIN"/>
    <property type="match status" value="1"/>
</dbReference>
<dbReference type="InterPro" id="IPR023828">
    <property type="entry name" value="Peptidase_S8_Ser-AS"/>
</dbReference>
<evidence type="ECO:0000256" key="2">
    <source>
        <dbReference type="ARBA" id="ARBA00011073"/>
    </source>
</evidence>
<evidence type="ECO:0000259" key="13">
    <source>
        <dbReference type="Pfam" id="PF05922"/>
    </source>
</evidence>
<dbReference type="Gene3D" id="3.40.50.200">
    <property type="entry name" value="Peptidase S8/S53 domain"/>
    <property type="match status" value="1"/>
</dbReference>
<dbReference type="InterPro" id="IPR000209">
    <property type="entry name" value="Peptidase_S8/S53_dom"/>
</dbReference>
<evidence type="ECO:0000256" key="8">
    <source>
        <dbReference type="ARBA" id="ARBA00023180"/>
    </source>
</evidence>
<dbReference type="FunFam" id="3.40.50.200:FF:000006">
    <property type="entry name" value="Subtilisin-like protease SBT1.5"/>
    <property type="match status" value="1"/>
</dbReference>
<keyword evidence="16" id="KW-1185">Reference proteome</keyword>
<dbReference type="GO" id="GO:0006508">
    <property type="term" value="P:proteolysis"/>
    <property type="evidence" value="ECO:0007669"/>
    <property type="project" value="UniProtKB-KW"/>
</dbReference>
<evidence type="ECO:0000256" key="7">
    <source>
        <dbReference type="ARBA" id="ARBA00022825"/>
    </source>
</evidence>
<dbReference type="InterPro" id="IPR015500">
    <property type="entry name" value="Peptidase_S8_subtilisin-rel"/>
</dbReference>
<evidence type="ECO:0000256" key="3">
    <source>
        <dbReference type="ARBA" id="ARBA00022525"/>
    </source>
</evidence>
<evidence type="ECO:0000256" key="11">
    <source>
        <dbReference type="SAM" id="SignalP"/>
    </source>
</evidence>
<feature type="signal peptide" evidence="11">
    <location>
        <begin position="1"/>
        <end position="24"/>
    </location>
</feature>
<keyword evidence="7 10" id="KW-0720">Serine protease</keyword>
<feature type="active site" description="Charge relay system" evidence="9 10">
    <location>
        <position position="222"/>
    </location>
</feature>
<dbReference type="Proteomes" id="UP000516437">
    <property type="component" value="Chromosome 2"/>
</dbReference>
<name>A0A6A1WB84_9ROSI</name>
<feature type="active site" description="Charge relay system" evidence="9 10">
    <location>
        <position position="150"/>
    </location>
</feature>